<protein>
    <submittedName>
        <fullName evidence="1">Uncharacterized protein</fullName>
    </submittedName>
</protein>
<sequence>MASLVLLFSELVRNRKCGASALLAAYPPSSSYSTITSSSYATVRKPLNDEDTVKNMKNRRIEEIQERMTENLLESRVCVDFVWP</sequence>
<evidence type="ECO:0000313" key="1">
    <source>
        <dbReference type="EMBL" id="OIV94263.1"/>
    </source>
</evidence>
<organism evidence="1 2">
    <name type="scientific">Lupinus angustifolius</name>
    <name type="common">Narrow-leaved blue lupine</name>
    <dbReference type="NCBI Taxonomy" id="3871"/>
    <lineage>
        <taxon>Eukaryota</taxon>
        <taxon>Viridiplantae</taxon>
        <taxon>Streptophyta</taxon>
        <taxon>Embryophyta</taxon>
        <taxon>Tracheophyta</taxon>
        <taxon>Spermatophyta</taxon>
        <taxon>Magnoliopsida</taxon>
        <taxon>eudicotyledons</taxon>
        <taxon>Gunneridae</taxon>
        <taxon>Pentapetalae</taxon>
        <taxon>rosids</taxon>
        <taxon>fabids</taxon>
        <taxon>Fabales</taxon>
        <taxon>Fabaceae</taxon>
        <taxon>Papilionoideae</taxon>
        <taxon>50 kb inversion clade</taxon>
        <taxon>genistoids sensu lato</taxon>
        <taxon>core genistoids</taxon>
        <taxon>Genisteae</taxon>
        <taxon>Lupinus</taxon>
    </lineage>
</organism>
<dbReference type="EMBL" id="CM007377">
    <property type="protein sequence ID" value="OIV94263.1"/>
    <property type="molecule type" value="Genomic_DNA"/>
</dbReference>
<dbReference type="Gramene" id="OIV94263">
    <property type="protein sequence ID" value="OIV94263"/>
    <property type="gene ID" value="TanjilG_00012"/>
</dbReference>
<dbReference type="AlphaFoldDB" id="A0A4P1QSV5"/>
<accession>A0A4P1QSV5</accession>
<gene>
    <name evidence="1" type="ORF">TanjilG_00012</name>
</gene>
<keyword evidence="2" id="KW-1185">Reference proteome</keyword>
<reference evidence="1 2" key="1">
    <citation type="journal article" date="2017" name="Plant Biotechnol. J.">
        <title>A comprehensive draft genome sequence for lupin (Lupinus angustifolius), an emerging health food: insights into plant-microbe interactions and legume evolution.</title>
        <authorList>
            <person name="Hane J.K."/>
            <person name="Ming Y."/>
            <person name="Kamphuis L.G."/>
            <person name="Nelson M.N."/>
            <person name="Garg G."/>
            <person name="Atkins C.A."/>
            <person name="Bayer P.E."/>
            <person name="Bravo A."/>
            <person name="Bringans S."/>
            <person name="Cannon S."/>
            <person name="Edwards D."/>
            <person name="Foley R."/>
            <person name="Gao L.L."/>
            <person name="Harrison M.J."/>
            <person name="Huang W."/>
            <person name="Hurgobin B."/>
            <person name="Li S."/>
            <person name="Liu C.W."/>
            <person name="McGrath A."/>
            <person name="Morahan G."/>
            <person name="Murray J."/>
            <person name="Weller J."/>
            <person name="Jian J."/>
            <person name="Singh K.B."/>
        </authorList>
    </citation>
    <scope>NUCLEOTIDE SEQUENCE [LARGE SCALE GENOMIC DNA]</scope>
    <source>
        <strain evidence="2">cv. Tanjil</strain>
        <tissue evidence="1">Whole plant</tissue>
    </source>
</reference>
<dbReference type="Proteomes" id="UP000188354">
    <property type="component" value="Chromosome LG17"/>
</dbReference>
<name>A0A4P1QSV5_LUPAN</name>
<proteinExistence type="predicted"/>
<evidence type="ECO:0000313" key="2">
    <source>
        <dbReference type="Proteomes" id="UP000188354"/>
    </source>
</evidence>